<dbReference type="AlphaFoldDB" id="A0A3B1CK41"/>
<name>A0A3B1CK41_9ZZZZ</name>
<dbReference type="InterPro" id="IPR007485">
    <property type="entry name" value="LPS_assembly_LptE"/>
</dbReference>
<dbReference type="GO" id="GO:0019867">
    <property type="term" value="C:outer membrane"/>
    <property type="evidence" value="ECO:0007669"/>
    <property type="project" value="InterPro"/>
</dbReference>
<dbReference type="EMBL" id="UOGB01000139">
    <property type="protein sequence ID" value="VAX19225.1"/>
    <property type="molecule type" value="Genomic_DNA"/>
</dbReference>
<dbReference type="Gene3D" id="3.30.160.150">
    <property type="entry name" value="Lipoprotein like domain"/>
    <property type="match status" value="1"/>
</dbReference>
<organism evidence="1">
    <name type="scientific">hydrothermal vent metagenome</name>
    <dbReference type="NCBI Taxonomy" id="652676"/>
    <lineage>
        <taxon>unclassified sequences</taxon>
        <taxon>metagenomes</taxon>
        <taxon>ecological metagenomes</taxon>
    </lineage>
</organism>
<dbReference type="GO" id="GO:0043165">
    <property type="term" value="P:Gram-negative-bacterium-type cell outer membrane assembly"/>
    <property type="evidence" value="ECO:0007669"/>
    <property type="project" value="InterPro"/>
</dbReference>
<accession>A0A3B1CK41</accession>
<protein>
    <submittedName>
        <fullName evidence="1">Uncharacterized protein</fullName>
    </submittedName>
</protein>
<proteinExistence type="predicted"/>
<gene>
    <name evidence="1" type="ORF">MNBD_NITROSPINAE03-1422</name>
</gene>
<sequence length="176" mass="19641">MFPDLISTKKYCALCLLIAFTAGACNYSLVGRGSSLPADVRSVNIPIFKNFTGEPDIETIVTRVIREEFIKDGRLQIDDSSSSDSILTGEIRSYTLKPLAYDQDNNVTEYLVTLSIFLVHKNNHTGKILQRRKVDTTWQYPVDPSISLAESLRQDAIETAAFQASDTIISLIIESF</sequence>
<dbReference type="Pfam" id="PF04390">
    <property type="entry name" value="LptE"/>
    <property type="match status" value="1"/>
</dbReference>
<evidence type="ECO:0000313" key="1">
    <source>
        <dbReference type="EMBL" id="VAX19225.1"/>
    </source>
</evidence>
<reference evidence="1" key="1">
    <citation type="submission" date="2018-06" db="EMBL/GenBank/DDBJ databases">
        <authorList>
            <person name="Zhirakovskaya E."/>
        </authorList>
    </citation>
    <scope>NUCLEOTIDE SEQUENCE</scope>
</reference>